<evidence type="ECO:0000256" key="1">
    <source>
        <dbReference type="SAM" id="Phobius"/>
    </source>
</evidence>
<dbReference type="SUPFAM" id="SSF51395">
    <property type="entry name" value="FMN-linked oxidoreductases"/>
    <property type="match status" value="1"/>
</dbReference>
<reference evidence="2 3" key="1">
    <citation type="submission" date="2019-04" db="EMBL/GenBank/DDBJ databases">
        <title>Genome sequence of Bacillus hwajinpoensis strain Y2.</title>
        <authorList>
            <person name="Fair J.L."/>
            <person name="Maclea K.S."/>
        </authorList>
    </citation>
    <scope>NUCLEOTIDE SEQUENCE [LARGE SCALE GENOMIC DNA]</scope>
    <source>
        <strain evidence="2 3">Y2</strain>
    </source>
</reference>
<feature type="transmembrane region" description="Helical" evidence="1">
    <location>
        <begin position="463"/>
        <end position="489"/>
    </location>
</feature>
<dbReference type="AlphaFoldDB" id="A0A4U1MLL0"/>
<comment type="caution">
    <text evidence="2">The sequence shown here is derived from an EMBL/GenBank/DDBJ whole genome shotgun (WGS) entry which is preliminary data.</text>
</comment>
<keyword evidence="1" id="KW-0472">Membrane</keyword>
<accession>A0A4U1MLL0</accession>
<dbReference type="EMBL" id="SWFM01000001">
    <property type="protein sequence ID" value="TKD71604.1"/>
    <property type="molecule type" value="Genomic_DNA"/>
</dbReference>
<feature type="transmembrane region" description="Helical" evidence="1">
    <location>
        <begin position="575"/>
        <end position="593"/>
    </location>
</feature>
<feature type="transmembrane region" description="Helical" evidence="1">
    <location>
        <begin position="309"/>
        <end position="335"/>
    </location>
</feature>
<dbReference type="OrthoDB" id="9802377at2"/>
<feature type="transmembrane region" description="Helical" evidence="1">
    <location>
        <begin position="389"/>
        <end position="411"/>
    </location>
</feature>
<evidence type="ECO:0000313" key="2">
    <source>
        <dbReference type="EMBL" id="TKD71604.1"/>
    </source>
</evidence>
<feature type="transmembrane region" description="Helical" evidence="1">
    <location>
        <begin position="355"/>
        <end position="377"/>
    </location>
</feature>
<dbReference type="Gene3D" id="3.20.20.70">
    <property type="entry name" value="Aldolase class I"/>
    <property type="match status" value="2"/>
</dbReference>
<dbReference type="Proteomes" id="UP000310541">
    <property type="component" value="Unassembled WGS sequence"/>
</dbReference>
<feature type="transmembrane region" description="Helical" evidence="1">
    <location>
        <begin position="547"/>
        <end position="569"/>
    </location>
</feature>
<name>A0A4U1MLL0_9BACL</name>
<feature type="transmembrane region" description="Helical" evidence="1">
    <location>
        <begin position="519"/>
        <end position="540"/>
    </location>
</feature>
<keyword evidence="1" id="KW-0812">Transmembrane</keyword>
<keyword evidence="1" id="KW-1133">Transmembrane helix</keyword>
<dbReference type="RefSeq" id="WP_136945474.1">
    <property type="nucleotide sequence ID" value="NZ_SWFM01000001.1"/>
</dbReference>
<proteinExistence type="predicted"/>
<organism evidence="2 3">
    <name type="scientific">Guptibacillus hwajinpoensis</name>
    <dbReference type="NCBI Taxonomy" id="208199"/>
    <lineage>
        <taxon>Bacteria</taxon>
        <taxon>Bacillati</taxon>
        <taxon>Bacillota</taxon>
        <taxon>Bacilli</taxon>
        <taxon>Bacillales</taxon>
        <taxon>Guptibacillaceae</taxon>
        <taxon>Guptibacillus</taxon>
    </lineage>
</organism>
<gene>
    <name evidence="2" type="ORF">FBF83_02020</name>
</gene>
<dbReference type="InterPro" id="IPR013785">
    <property type="entry name" value="Aldolase_TIM"/>
</dbReference>
<feature type="transmembrane region" description="Helical" evidence="1">
    <location>
        <begin position="417"/>
        <end position="435"/>
    </location>
</feature>
<protein>
    <submittedName>
        <fullName evidence="2">Dihydroorotate dehydrogenase</fullName>
    </submittedName>
</protein>
<sequence>MPDWSYHVMFKPFLSKLDTEFSREFIHKSMNRIASLPGGHHLIHFLGREEVSEELTVNIEGLTFSGCVGLSGKIDPRLSGLKGFSHLGFGFIEIGPITKEASEDHIRPSRLQGEAIAFPFNGERAGLIKTLLLLEQSKLEQPSLFNIRGTNDELIEIARALKPYNGAFEIHYDEIDSRELDILKIISDWKTIYIRVPSNKIDGIDLKNFLPYITGIVLDEEQDLDTNANLTIHKQAIEHCKKAYPSLRLVPVGGVKEPEDALRLLNHGADLLILSGEYIEAGPGLPKRIYEALTDESEHIVESSGWKEYFLFGLFIMIGGIIALVLSLTTIVLPYDESFMQLSREELLLFNERLLWFMAHDRMTLAGTMISGGIVYMTLSINGVKYGLLWAKQAIDIAAIIGFLGILLFIGYGYFDWLHLLFWIILLPFYLKGYVKTKGIKGTPKSLNRHNDLAWRRGVLGQFCFVMLGFSFVLGGVIISGIGVTGVFVPTDLQYICMPADTIQSYNDRLISVIAHDRAGFGGAMISVGLLVLLSALWGFQSGNSWLWWMFLLGGLPAFVSGIFVHIMIGYTTFIHLLPAYIALGLFFGGLYFSHSYLMQKKV</sequence>
<evidence type="ECO:0000313" key="3">
    <source>
        <dbReference type="Proteomes" id="UP000310541"/>
    </source>
</evidence>